<gene>
    <name evidence="1" type="ORF">IIU_01967</name>
</gene>
<protein>
    <recommendedName>
        <fullName evidence="3">YxeA family protein</fullName>
    </recommendedName>
</protein>
<accession>A0A9W5PTI9</accession>
<dbReference type="NCBIfam" id="TIGR01655">
    <property type="entry name" value="yxeA_fam"/>
    <property type="match status" value="1"/>
</dbReference>
<dbReference type="InterPro" id="IPR036166">
    <property type="entry name" value="YxeA-like_sf"/>
</dbReference>
<dbReference type="PANTHER" id="PTHR36433">
    <property type="entry name" value="HYPOTHETICAL CYTOSOLIC PROTEIN"/>
    <property type="match status" value="1"/>
</dbReference>
<evidence type="ECO:0000313" key="2">
    <source>
        <dbReference type="Proteomes" id="UP000014018"/>
    </source>
</evidence>
<dbReference type="Gene3D" id="2.40.50.480">
    <property type="match status" value="1"/>
</dbReference>
<evidence type="ECO:0008006" key="3">
    <source>
        <dbReference type="Google" id="ProtNLM"/>
    </source>
</evidence>
<dbReference type="EMBL" id="AHFB01000038">
    <property type="protein sequence ID" value="EOO35777.1"/>
    <property type="molecule type" value="Genomic_DNA"/>
</dbReference>
<dbReference type="Proteomes" id="UP000014018">
    <property type="component" value="Unassembled WGS sequence"/>
</dbReference>
<comment type="caution">
    <text evidence="1">The sequence shown here is derived from an EMBL/GenBank/DDBJ whole genome shotgun (WGS) entry which is preliminary data.</text>
</comment>
<dbReference type="PANTHER" id="PTHR36433:SF2">
    <property type="entry name" value="YXEA FAMILY PROTEIN"/>
    <property type="match status" value="1"/>
</dbReference>
<dbReference type="Pfam" id="PF06486">
    <property type="entry name" value="DUF1093"/>
    <property type="match status" value="1"/>
</dbReference>
<sequence length="122" mass="14248">MSKKIKIYRYVKNKEVVFASVLVWCDINRIGKDEYYVQINMDGKGGVSKSMDGKVMGKEYEYTLSGFDKEGKEKELEFIAQKNLRKEAFLRVYHLDKKGVTAWEEVQEDELPKKVKEKLGVK</sequence>
<evidence type="ECO:0000313" key="1">
    <source>
        <dbReference type="EMBL" id="EOO35777.1"/>
    </source>
</evidence>
<dbReference type="AlphaFoldDB" id="A0A9W5PTI9"/>
<organism evidence="1 2">
    <name type="scientific">Bacillus cereus VD133</name>
    <dbReference type="NCBI Taxonomy" id="1053233"/>
    <lineage>
        <taxon>Bacteria</taxon>
        <taxon>Bacillati</taxon>
        <taxon>Bacillota</taxon>
        <taxon>Bacilli</taxon>
        <taxon>Bacillales</taxon>
        <taxon>Bacillaceae</taxon>
        <taxon>Bacillus</taxon>
        <taxon>Bacillus cereus group</taxon>
    </lineage>
</organism>
<dbReference type="InterPro" id="IPR006542">
    <property type="entry name" value="DUF1093"/>
</dbReference>
<proteinExistence type="predicted"/>
<dbReference type="SUPFAM" id="SSF159121">
    <property type="entry name" value="BC4932-like"/>
    <property type="match status" value="1"/>
</dbReference>
<reference evidence="1 2" key="1">
    <citation type="submission" date="2012-12" db="EMBL/GenBank/DDBJ databases">
        <title>The Genome Sequence of Bacillus cereus VD133.</title>
        <authorList>
            <consortium name="The Broad Institute Genome Sequencing Platform"/>
            <consortium name="The Broad Institute Genome Sequencing Center for Infectious Disease"/>
            <person name="Feldgarden M."/>
            <person name="Van der Auwera G.A."/>
            <person name="Mahillon J."/>
            <person name="Duprez V."/>
            <person name="Timmery S."/>
            <person name="Mattelet C."/>
            <person name="Dierick K."/>
            <person name="Sun M."/>
            <person name="Yu Z."/>
            <person name="Zhu L."/>
            <person name="Hu X."/>
            <person name="Shank E.B."/>
            <person name="Swiecicka I."/>
            <person name="Hansen B.M."/>
            <person name="Andrup L."/>
            <person name="Walker B."/>
            <person name="Young S.K."/>
            <person name="Zeng Q."/>
            <person name="Gargeya S."/>
            <person name="Fitzgerald M."/>
            <person name="Haas B."/>
            <person name="Abouelleil A."/>
            <person name="Alvarado L."/>
            <person name="Arachchi H.M."/>
            <person name="Berlin A.M."/>
            <person name="Chapman S.B."/>
            <person name="Dewar J."/>
            <person name="Goldberg J."/>
            <person name="Griggs A."/>
            <person name="Gujja S."/>
            <person name="Hansen M."/>
            <person name="Howarth C."/>
            <person name="Imamovic A."/>
            <person name="Larimer J."/>
            <person name="McCowan C."/>
            <person name="Murphy C."/>
            <person name="Neiman D."/>
            <person name="Pearson M."/>
            <person name="Priest M."/>
            <person name="Roberts A."/>
            <person name="Saif S."/>
            <person name="Shea T."/>
            <person name="Sisk P."/>
            <person name="Sykes S."/>
            <person name="Wortman J."/>
            <person name="Nusbaum C."/>
            <person name="Birren B."/>
        </authorList>
    </citation>
    <scope>NUCLEOTIDE SEQUENCE [LARGE SCALE GENOMIC DNA]</scope>
    <source>
        <strain evidence="1 2">VD133</strain>
    </source>
</reference>
<name>A0A9W5PTI9_BACCE</name>